<dbReference type="GO" id="GO:0003677">
    <property type="term" value="F:DNA binding"/>
    <property type="evidence" value="ECO:0007669"/>
    <property type="project" value="UniProtKB-KW"/>
</dbReference>
<dbReference type="SMART" id="SM00353">
    <property type="entry name" value="HLH"/>
    <property type="match status" value="1"/>
</dbReference>
<accession>A0A022Q043</accession>
<dbReference type="EMBL" id="KI632223">
    <property type="protein sequence ID" value="EYU21421.1"/>
    <property type="molecule type" value="Genomic_DNA"/>
</dbReference>
<dbReference type="InterPro" id="IPR011598">
    <property type="entry name" value="bHLH_dom"/>
</dbReference>
<evidence type="ECO:0000256" key="4">
    <source>
        <dbReference type="ARBA" id="ARBA00023163"/>
    </source>
</evidence>
<name>A0A022Q043_ERYGU</name>
<keyword evidence="6" id="KW-0175">Coiled coil</keyword>
<keyword evidence="2" id="KW-0805">Transcription regulation</keyword>
<feature type="domain" description="BHLH" evidence="8">
    <location>
        <begin position="198"/>
        <end position="247"/>
    </location>
</feature>
<dbReference type="PANTHER" id="PTHR45914:SF12">
    <property type="entry name" value="TRANSCRIPTION FACTOR BHLH87"/>
    <property type="match status" value="1"/>
</dbReference>
<dbReference type="PROSITE" id="PS50888">
    <property type="entry name" value="BHLH"/>
    <property type="match status" value="1"/>
</dbReference>
<keyword evidence="10" id="KW-1185">Reference proteome</keyword>
<gene>
    <name evidence="9" type="ORF">MIMGU_mgv1a026402mg</name>
</gene>
<evidence type="ECO:0000259" key="8">
    <source>
        <dbReference type="PROSITE" id="PS50888"/>
    </source>
</evidence>
<keyword evidence="4" id="KW-0804">Transcription</keyword>
<dbReference type="eggNOG" id="ENOG502QR69">
    <property type="taxonomic scope" value="Eukaryota"/>
</dbReference>
<dbReference type="Proteomes" id="UP000030748">
    <property type="component" value="Unassembled WGS sequence"/>
</dbReference>
<evidence type="ECO:0000256" key="6">
    <source>
        <dbReference type="SAM" id="Coils"/>
    </source>
</evidence>
<dbReference type="Gene3D" id="4.10.280.10">
    <property type="entry name" value="Helix-loop-helix DNA-binding domain"/>
    <property type="match status" value="1"/>
</dbReference>
<dbReference type="InterPro" id="IPR036638">
    <property type="entry name" value="HLH_DNA-bd_sf"/>
</dbReference>
<dbReference type="Pfam" id="PF00010">
    <property type="entry name" value="HLH"/>
    <property type="match status" value="1"/>
</dbReference>
<protein>
    <recommendedName>
        <fullName evidence="8">BHLH domain-containing protein</fullName>
    </recommendedName>
</protein>
<evidence type="ECO:0000256" key="1">
    <source>
        <dbReference type="ARBA" id="ARBA00004123"/>
    </source>
</evidence>
<keyword evidence="3" id="KW-0238">DNA-binding</keyword>
<organism evidence="9 10">
    <name type="scientific">Erythranthe guttata</name>
    <name type="common">Yellow monkey flower</name>
    <name type="synonym">Mimulus guttatus</name>
    <dbReference type="NCBI Taxonomy" id="4155"/>
    <lineage>
        <taxon>Eukaryota</taxon>
        <taxon>Viridiplantae</taxon>
        <taxon>Streptophyta</taxon>
        <taxon>Embryophyta</taxon>
        <taxon>Tracheophyta</taxon>
        <taxon>Spermatophyta</taxon>
        <taxon>Magnoliopsida</taxon>
        <taxon>eudicotyledons</taxon>
        <taxon>Gunneridae</taxon>
        <taxon>Pentapetalae</taxon>
        <taxon>asterids</taxon>
        <taxon>lamiids</taxon>
        <taxon>Lamiales</taxon>
        <taxon>Phrymaceae</taxon>
        <taxon>Erythranthe</taxon>
    </lineage>
</organism>
<sequence length="311" mass="34499">MDKNSAAETDVSICLFFPTRDFQFSSLHTSCPAAASTRFFFDLIIPIIYIHDIYISYHLLISIGHLQFDPSTCRNNGRVFEPVISTNTGSIESLDCLLSVSNSQTEATSVEDDGVSLLFSDSNRSFWNFTPTRATSSSSNINFQQASSSASASSSAEEPDPEAIAQMKEIIYRAAAFRPVDFGAEAAAEKPRRKNVRISNDPQTVAARQRRERISERIRVLQGLVPGGSKMDTASMLDEAASYLKFLRSQVKALEELGQKINDQTAVSNYYANLAFSPFLNSYSFTMQNHHHQPPPPPPQFTIHSQNPPNN</sequence>
<evidence type="ECO:0000256" key="2">
    <source>
        <dbReference type="ARBA" id="ARBA00023015"/>
    </source>
</evidence>
<evidence type="ECO:0000256" key="7">
    <source>
        <dbReference type="SAM" id="MobiDB-lite"/>
    </source>
</evidence>
<evidence type="ECO:0000313" key="10">
    <source>
        <dbReference type="Proteomes" id="UP000030748"/>
    </source>
</evidence>
<dbReference type="GO" id="GO:0003700">
    <property type="term" value="F:DNA-binding transcription factor activity"/>
    <property type="evidence" value="ECO:0007669"/>
    <property type="project" value="InterPro"/>
</dbReference>
<dbReference type="GO" id="GO:0046983">
    <property type="term" value="F:protein dimerization activity"/>
    <property type="evidence" value="ECO:0007669"/>
    <property type="project" value="InterPro"/>
</dbReference>
<comment type="subcellular location">
    <subcellularLocation>
        <location evidence="1">Nucleus</location>
    </subcellularLocation>
</comment>
<feature type="compositionally biased region" description="Polar residues" evidence="7">
    <location>
        <begin position="302"/>
        <end position="311"/>
    </location>
</feature>
<dbReference type="GO" id="GO:0005634">
    <property type="term" value="C:nucleus"/>
    <property type="evidence" value="ECO:0007669"/>
    <property type="project" value="UniProtKB-SubCell"/>
</dbReference>
<evidence type="ECO:0000313" key="9">
    <source>
        <dbReference type="EMBL" id="EYU21421.1"/>
    </source>
</evidence>
<dbReference type="AlphaFoldDB" id="A0A022Q043"/>
<feature type="region of interest" description="Disordered" evidence="7">
    <location>
        <begin position="188"/>
        <end position="211"/>
    </location>
</feature>
<dbReference type="STRING" id="4155.A0A022Q043"/>
<dbReference type="PANTHER" id="PTHR45914">
    <property type="entry name" value="TRANSCRIPTION FACTOR HEC3-RELATED"/>
    <property type="match status" value="1"/>
</dbReference>
<proteinExistence type="predicted"/>
<reference evidence="9 10" key="1">
    <citation type="journal article" date="2013" name="Proc. Natl. Acad. Sci. U.S.A.">
        <title>Fine-scale variation in meiotic recombination in Mimulus inferred from population shotgun sequencing.</title>
        <authorList>
            <person name="Hellsten U."/>
            <person name="Wright K.M."/>
            <person name="Jenkins J."/>
            <person name="Shu S."/>
            <person name="Yuan Y."/>
            <person name="Wessler S.R."/>
            <person name="Schmutz J."/>
            <person name="Willis J.H."/>
            <person name="Rokhsar D.S."/>
        </authorList>
    </citation>
    <scope>NUCLEOTIDE SEQUENCE [LARGE SCALE GENOMIC DNA]</scope>
    <source>
        <strain evidence="10">cv. DUN x IM62</strain>
    </source>
</reference>
<evidence type="ECO:0000256" key="3">
    <source>
        <dbReference type="ARBA" id="ARBA00023125"/>
    </source>
</evidence>
<dbReference type="SUPFAM" id="SSF47459">
    <property type="entry name" value="HLH, helix-loop-helix DNA-binding domain"/>
    <property type="match status" value="1"/>
</dbReference>
<dbReference type="InterPro" id="IPR045843">
    <property type="entry name" value="IND-like"/>
</dbReference>
<evidence type="ECO:0000256" key="5">
    <source>
        <dbReference type="ARBA" id="ARBA00023242"/>
    </source>
</evidence>
<keyword evidence="5" id="KW-0539">Nucleus</keyword>
<feature type="region of interest" description="Disordered" evidence="7">
    <location>
        <begin position="287"/>
        <end position="311"/>
    </location>
</feature>
<feature type="coiled-coil region" evidence="6">
    <location>
        <begin position="237"/>
        <end position="264"/>
    </location>
</feature>